<dbReference type="PANTHER" id="PTHR10039">
    <property type="entry name" value="AMELOGENIN"/>
    <property type="match status" value="1"/>
</dbReference>
<feature type="region of interest" description="Disordered" evidence="2">
    <location>
        <begin position="958"/>
        <end position="989"/>
    </location>
</feature>
<dbReference type="PANTHER" id="PTHR10039:SF5">
    <property type="entry name" value="NACHT DOMAIN-CONTAINING PROTEIN"/>
    <property type="match status" value="1"/>
</dbReference>
<evidence type="ECO:0000256" key="2">
    <source>
        <dbReference type="SAM" id="MobiDB-lite"/>
    </source>
</evidence>
<evidence type="ECO:0000259" key="4">
    <source>
        <dbReference type="Pfam" id="PF24883"/>
    </source>
</evidence>
<evidence type="ECO:0000256" key="1">
    <source>
        <dbReference type="ARBA" id="ARBA00022737"/>
    </source>
</evidence>
<proteinExistence type="predicted"/>
<dbReference type="InterPro" id="IPR056884">
    <property type="entry name" value="NPHP3-like_N"/>
</dbReference>
<dbReference type="Pfam" id="PF14479">
    <property type="entry name" value="HeLo"/>
    <property type="match status" value="1"/>
</dbReference>
<dbReference type="Pfam" id="PF25053">
    <property type="entry name" value="DUF7791"/>
    <property type="match status" value="1"/>
</dbReference>
<evidence type="ECO:0000259" key="5">
    <source>
        <dbReference type="Pfam" id="PF25053"/>
    </source>
</evidence>
<dbReference type="Gene3D" id="3.40.50.300">
    <property type="entry name" value="P-loop containing nucleotide triphosphate hydrolases"/>
    <property type="match status" value="1"/>
</dbReference>
<dbReference type="InterPro" id="IPR038305">
    <property type="entry name" value="HeLo_sf"/>
</dbReference>
<name>A0A6A6SPV8_9PLEO</name>
<dbReference type="EMBL" id="MU004475">
    <property type="protein sequence ID" value="KAF2649886.1"/>
    <property type="molecule type" value="Genomic_DNA"/>
</dbReference>
<dbReference type="Proteomes" id="UP000799324">
    <property type="component" value="Unassembled WGS sequence"/>
</dbReference>
<evidence type="ECO:0000313" key="7">
    <source>
        <dbReference type="Proteomes" id="UP000799324"/>
    </source>
</evidence>
<dbReference type="InterPro" id="IPR027417">
    <property type="entry name" value="P-loop_NTPase"/>
</dbReference>
<dbReference type="SUPFAM" id="SSF52540">
    <property type="entry name" value="P-loop containing nucleoside triphosphate hydrolases"/>
    <property type="match status" value="1"/>
</dbReference>
<gene>
    <name evidence="6" type="ORF">K491DRAFT_609918</name>
</gene>
<reference evidence="6" key="1">
    <citation type="journal article" date="2020" name="Stud. Mycol.">
        <title>101 Dothideomycetes genomes: a test case for predicting lifestyles and emergence of pathogens.</title>
        <authorList>
            <person name="Haridas S."/>
            <person name="Albert R."/>
            <person name="Binder M."/>
            <person name="Bloem J."/>
            <person name="Labutti K."/>
            <person name="Salamov A."/>
            <person name="Andreopoulos B."/>
            <person name="Baker S."/>
            <person name="Barry K."/>
            <person name="Bills G."/>
            <person name="Bluhm B."/>
            <person name="Cannon C."/>
            <person name="Castanera R."/>
            <person name="Culley D."/>
            <person name="Daum C."/>
            <person name="Ezra D."/>
            <person name="Gonzalez J."/>
            <person name="Henrissat B."/>
            <person name="Kuo A."/>
            <person name="Liang C."/>
            <person name="Lipzen A."/>
            <person name="Lutzoni F."/>
            <person name="Magnuson J."/>
            <person name="Mondo S."/>
            <person name="Nolan M."/>
            <person name="Ohm R."/>
            <person name="Pangilinan J."/>
            <person name="Park H.-J."/>
            <person name="Ramirez L."/>
            <person name="Alfaro M."/>
            <person name="Sun H."/>
            <person name="Tritt A."/>
            <person name="Yoshinaga Y."/>
            <person name="Zwiers L.-H."/>
            <person name="Turgeon B."/>
            <person name="Goodwin S."/>
            <person name="Spatafora J."/>
            <person name="Crous P."/>
            <person name="Grigoriev I."/>
        </authorList>
    </citation>
    <scope>NUCLEOTIDE SEQUENCE</scope>
    <source>
        <strain evidence="6">CBS 122681</strain>
    </source>
</reference>
<feature type="domain" description="Prion-inhibition and propagation HeLo" evidence="3">
    <location>
        <begin position="6"/>
        <end position="204"/>
    </location>
</feature>
<keyword evidence="1" id="KW-0677">Repeat</keyword>
<protein>
    <recommendedName>
        <fullName evidence="8">NACHT domain-containing protein</fullName>
    </recommendedName>
</protein>
<dbReference type="Pfam" id="PF24883">
    <property type="entry name" value="NPHP3_N"/>
    <property type="match status" value="1"/>
</dbReference>
<dbReference type="Gene3D" id="1.20.120.1020">
    <property type="entry name" value="Prion-inhibition and propagation, HeLo domain"/>
    <property type="match status" value="1"/>
</dbReference>
<dbReference type="OrthoDB" id="443402at2759"/>
<feature type="domain" description="Nephrocystin 3-like N-terminal" evidence="4">
    <location>
        <begin position="279"/>
        <end position="437"/>
    </location>
</feature>
<dbReference type="InterPro" id="IPR029498">
    <property type="entry name" value="HeLo_dom"/>
</dbReference>
<dbReference type="AlphaFoldDB" id="A0A6A6SPV8"/>
<keyword evidence="7" id="KW-1185">Reference proteome</keyword>
<feature type="domain" description="DUF7791" evidence="5">
    <location>
        <begin position="546"/>
        <end position="693"/>
    </location>
</feature>
<dbReference type="InterPro" id="IPR056693">
    <property type="entry name" value="DUF7791"/>
</dbReference>
<sequence>MAEAAGLAIGAIALIGTFKDCIDLFAYISAARSFARDCEILNTKLDVEKTLLLQWAERVELLKQPWDPRLDHSGNHATVERILASVKRLLSEGTELQSRFGLVAASEDDDTVMAEPTISEPRMQRFLKDFKQLKLDGHVSLQKLSYTKAMRWAIKDKQKFDLLIKDLSYFVSRLNTVIPEMSNSIFSMTRDDLRALRSLSKLRMVLEASSTHEIVVAQIAENTIKERCEQRIIDRLWYRRIDDREYSIHVPHTKTLDWALEPPHENVEWDSLADFLQVGSGIYWLSGKAGSGKSTLMKHVFNYPKTKDLLLRWSDQASLTLASFFFWNLGTVEQKSLDGLLRGLLYRVVDANRSLIPTLLPNMWRQASLSDERNIDLPSQAEMQIVFDRLGEYQDVSRRFCFFIDGLDEYEGNHMDSIAFMEQLSKSQAIKIVLSSRPIPSCVEAFSAKPRLQLQDLTKPDIEKYVRDTVASHPYMDELMQENEVEASAILTDLVDKASGVFLWVVLASNSLLQGFASFDRVSQLRRRVNELPPELESLFQHMLNKIEHRYRNEAARLLRLCHQHQNTSNVEPLYTIGLALMDYHEMDVCRAPTFSRQTMEQKRRRCRTFEGRLRSRCCGLLEIQRPRAPDIYFGGIRVYDHCVDSTVGFIHRSVFEFLESPNVWGLSCLHIEDQTFEPNAVLACASLHMIRLTGAIYDMQRVTEVGLLFTDALIYCLAADRASTDALVPVLYRFQELLEDFASGTYRFPSSSFLFELANRQYSHVGATLFMVLPLAVEIGMLNFVRLYEEMNNLPLSGITRPFSLLVHAITRPSATIVKRTLQFPMEDMVTQLLGAGCDPNEPGELPTRGTGTPWYCWIVYIRDGRQRRLKNPSYALRVAHVTEDFLKAGVPHVPTHLFFGLTLDTFIQELLNSDPVKSHSDDPSLRQERFLRRKEWELVVDQGRCLRKLVDELRAASPGHQDTCHRVPSPSIEESESGRSQKRLKYS</sequence>
<evidence type="ECO:0000259" key="3">
    <source>
        <dbReference type="Pfam" id="PF14479"/>
    </source>
</evidence>
<organism evidence="6 7">
    <name type="scientific">Lophiostoma macrostomum CBS 122681</name>
    <dbReference type="NCBI Taxonomy" id="1314788"/>
    <lineage>
        <taxon>Eukaryota</taxon>
        <taxon>Fungi</taxon>
        <taxon>Dikarya</taxon>
        <taxon>Ascomycota</taxon>
        <taxon>Pezizomycotina</taxon>
        <taxon>Dothideomycetes</taxon>
        <taxon>Pleosporomycetidae</taxon>
        <taxon>Pleosporales</taxon>
        <taxon>Lophiostomataceae</taxon>
        <taxon>Lophiostoma</taxon>
    </lineage>
</organism>
<evidence type="ECO:0008006" key="8">
    <source>
        <dbReference type="Google" id="ProtNLM"/>
    </source>
</evidence>
<evidence type="ECO:0000313" key="6">
    <source>
        <dbReference type="EMBL" id="KAF2649886.1"/>
    </source>
</evidence>
<accession>A0A6A6SPV8</accession>